<proteinExistence type="predicted"/>
<dbReference type="AlphaFoldDB" id="A0A413VH14"/>
<accession>A0A413VH14</accession>
<gene>
    <name evidence="1" type="ORF">DW888_16495</name>
</gene>
<protein>
    <submittedName>
        <fullName evidence="1">Uncharacterized protein</fullName>
    </submittedName>
</protein>
<sequence>MNEKTTTITFIFCLLTAGLTAQNPTLQWVTAQDGMGLEIPHDIKPSSDGNVFLFNDFASSAQESSYDPDGEINKGYSKTTDYYYYNIADGSGTSEKTSTGALDMTTKDGNKNMTLYKVDTDGHLIWGVCTNAGYFDSGGAIAPTNDGGAVLALKMRHSEKGAYRSDVICSFVDSEGVETVVNWDAPDYETYGGVYQPVIAKISKDGKIEWAKRIPVDYKVVTIDGSKKKLSDNFEINDMVADGDNNLYLTGVYRTSINFGRSANLSSPHNVEGWNGDVQGTVPGDLFVVKLNAAGEAQWGITTKGQITSETPKSICLSGENLYVSGYLHGDGEKAISLGSSRLVPTDKDCLFYSCISTAGDVKWARVLRSVQHPVTQASARVKPTCISVSGNDLYLGGSFYGNMMEGDKVWLENDLPMTNGLRAYILKCSAEDGTVKNAVKIEGGLTEVEDILPKDGKLLAPGYDLYGTSNLYVLDEVLGNLQTYPLKNSLMTATQGGVLIGNRLISAMNANKSATFPGSDMTLEVINNGDANYRACVFTGHDISSIVTGIGDIPAGISDDTFRIYSGRGEITVETATACQVRIYGIDGRLVDSFYVSAGRTVHSLAAGLYIVNGCKTVVL</sequence>
<reference evidence="1 2" key="1">
    <citation type="submission" date="2018-08" db="EMBL/GenBank/DDBJ databases">
        <title>A genome reference for cultivated species of the human gut microbiota.</title>
        <authorList>
            <person name="Zou Y."/>
            <person name="Xue W."/>
            <person name="Luo G."/>
        </authorList>
    </citation>
    <scope>NUCLEOTIDE SEQUENCE [LARGE SCALE GENOMIC DNA]</scope>
    <source>
        <strain evidence="1 2">AM40-30BH</strain>
    </source>
</reference>
<evidence type="ECO:0000313" key="2">
    <source>
        <dbReference type="Proteomes" id="UP000284379"/>
    </source>
</evidence>
<comment type="caution">
    <text evidence="1">The sequence shown here is derived from an EMBL/GenBank/DDBJ whole genome shotgun (WGS) entry which is preliminary data.</text>
</comment>
<dbReference type="GeneID" id="69502079"/>
<name>A0A413VH14_9BACE</name>
<dbReference type="EMBL" id="QSGO01000017">
    <property type="protein sequence ID" value="RHB32917.1"/>
    <property type="molecule type" value="Genomic_DNA"/>
</dbReference>
<organism evidence="1 2">
    <name type="scientific">Bacteroides nordii</name>
    <dbReference type="NCBI Taxonomy" id="291645"/>
    <lineage>
        <taxon>Bacteria</taxon>
        <taxon>Pseudomonadati</taxon>
        <taxon>Bacteroidota</taxon>
        <taxon>Bacteroidia</taxon>
        <taxon>Bacteroidales</taxon>
        <taxon>Bacteroidaceae</taxon>
        <taxon>Bacteroides</taxon>
    </lineage>
</organism>
<dbReference type="Proteomes" id="UP000284379">
    <property type="component" value="Unassembled WGS sequence"/>
</dbReference>
<evidence type="ECO:0000313" key="1">
    <source>
        <dbReference type="EMBL" id="RHB32917.1"/>
    </source>
</evidence>
<dbReference type="RefSeq" id="WP_007485720.1">
    <property type="nucleotide sequence ID" value="NZ_CABJFV010000017.1"/>
</dbReference>